<dbReference type="InterPro" id="IPR037523">
    <property type="entry name" value="VOC_core"/>
</dbReference>
<keyword evidence="3" id="KW-1185">Reference proteome</keyword>
<dbReference type="OrthoDB" id="9797663at2"/>
<name>A0A250II20_9BACT</name>
<dbReference type="EMBL" id="CP022163">
    <property type="protein sequence ID" value="ATB30811.1"/>
    <property type="molecule type" value="Genomic_DNA"/>
</dbReference>
<dbReference type="KEGG" id="mbd:MEBOL_004273"/>
<dbReference type="AlphaFoldDB" id="A0A250II20"/>
<dbReference type="PROSITE" id="PS51819">
    <property type="entry name" value="VOC"/>
    <property type="match status" value="1"/>
</dbReference>
<sequence>MSPRPTRIHCVTLPVDDLKRSLAFYRDGLGLPADNVPEDADHAPLVLPGGLYLVLTLRSDFTTFTKLAGRTDAPKGTVGCILSFFTADRSQVDALLQAASVAGGTVPGPAQERDWGYGGFVTDPDGHLWEILFNPHFATES</sequence>
<proteinExistence type="predicted"/>
<accession>A0A250II20</accession>
<organism evidence="2 3">
    <name type="scientific">Melittangium boletus DSM 14713</name>
    <dbReference type="NCBI Taxonomy" id="1294270"/>
    <lineage>
        <taxon>Bacteria</taxon>
        <taxon>Pseudomonadati</taxon>
        <taxon>Myxococcota</taxon>
        <taxon>Myxococcia</taxon>
        <taxon>Myxococcales</taxon>
        <taxon>Cystobacterineae</taxon>
        <taxon>Archangiaceae</taxon>
        <taxon>Melittangium</taxon>
    </lineage>
</organism>
<dbReference type="Pfam" id="PF00903">
    <property type="entry name" value="Glyoxalase"/>
    <property type="match status" value="1"/>
</dbReference>
<dbReference type="PANTHER" id="PTHR36503:SF2">
    <property type="entry name" value="BLR2408 PROTEIN"/>
    <property type="match status" value="1"/>
</dbReference>
<evidence type="ECO:0000313" key="3">
    <source>
        <dbReference type="Proteomes" id="UP000217289"/>
    </source>
</evidence>
<gene>
    <name evidence="2" type="ORF">MEBOL_004273</name>
</gene>
<feature type="domain" description="VOC" evidence="1">
    <location>
        <begin position="7"/>
        <end position="134"/>
    </location>
</feature>
<dbReference type="PANTHER" id="PTHR36503">
    <property type="entry name" value="BLR2520 PROTEIN"/>
    <property type="match status" value="1"/>
</dbReference>
<dbReference type="SUPFAM" id="SSF54593">
    <property type="entry name" value="Glyoxalase/Bleomycin resistance protein/Dihydroxybiphenyl dioxygenase"/>
    <property type="match status" value="1"/>
</dbReference>
<protein>
    <recommendedName>
        <fullName evidence="1">VOC domain-containing protein</fullName>
    </recommendedName>
</protein>
<evidence type="ECO:0000259" key="1">
    <source>
        <dbReference type="PROSITE" id="PS51819"/>
    </source>
</evidence>
<reference evidence="2 3" key="1">
    <citation type="submission" date="2017-06" db="EMBL/GenBank/DDBJ databases">
        <authorList>
            <person name="Kim H.J."/>
            <person name="Triplett B.A."/>
        </authorList>
    </citation>
    <scope>NUCLEOTIDE SEQUENCE [LARGE SCALE GENOMIC DNA]</scope>
    <source>
        <strain evidence="2 3">DSM 14713</strain>
    </source>
</reference>
<dbReference type="InterPro" id="IPR029068">
    <property type="entry name" value="Glyas_Bleomycin-R_OHBP_Dase"/>
</dbReference>
<dbReference type="Gene3D" id="3.10.180.10">
    <property type="entry name" value="2,3-Dihydroxybiphenyl 1,2-Dioxygenase, domain 1"/>
    <property type="match status" value="1"/>
</dbReference>
<dbReference type="RefSeq" id="WP_095979222.1">
    <property type="nucleotide sequence ID" value="NZ_CP022163.1"/>
</dbReference>
<evidence type="ECO:0000313" key="2">
    <source>
        <dbReference type="EMBL" id="ATB30811.1"/>
    </source>
</evidence>
<dbReference type="InterPro" id="IPR004360">
    <property type="entry name" value="Glyas_Fos-R_dOase_dom"/>
</dbReference>
<dbReference type="Proteomes" id="UP000217289">
    <property type="component" value="Chromosome"/>
</dbReference>